<comment type="subunit">
    <text evidence="1">Forms a complex composed of PDGFRL, TNK2 and GRB2.</text>
</comment>
<organism evidence="4 5">
    <name type="scientific">Stichopus japonicus</name>
    <name type="common">Sea cucumber</name>
    <dbReference type="NCBI Taxonomy" id="307972"/>
    <lineage>
        <taxon>Eukaryota</taxon>
        <taxon>Metazoa</taxon>
        <taxon>Echinodermata</taxon>
        <taxon>Eleutherozoa</taxon>
        <taxon>Echinozoa</taxon>
        <taxon>Holothuroidea</taxon>
        <taxon>Aspidochirotacea</taxon>
        <taxon>Aspidochirotida</taxon>
        <taxon>Stichopodidae</taxon>
        <taxon>Apostichopus</taxon>
    </lineage>
</organism>
<protein>
    <recommendedName>
        <fullName evidence="2">Platelet-derived growth factor receptor-like protein</fullName>
    </recommendedName>
</protein>
<dbReference type="PROSITE" id="PS50835">
    <property type="entry name" value="IG_LIKE"/>
    <property type="match status" value="2"/>
</dbReference>
<dbReference type="InterPro" id="IPR042495">
    <property type="entry name" value="PDGFRL"/>
</dbReference>
<dbReference type="EMBL" id="MRZV01001832">
    <property type="protein sequence ID" value="PIK35698.1"/>
    <property type="molecule type" value="Genomic_DNA"/>
</dbReference>
<evidence type="ECO:0000256" key="2">
    <source>
        <dbReference type="ARBA" id="ARBA00019671"/>
    </source>
</evidence>
<dbReference type="SUPFAM" id="SSF48726">
    <property type="entry name" value="Immunoglobulin"/>
    <property type="match status" value="2"/>
</dbReference>
<dbReference type="InterPro" id="IPR013783">
    <property type="entry name" value="Ig-like_fold"/>
</dbReference>
<evidence type="ECO:0000313" key="4">
    <source>
        <dbReference type="EMBL" id="PIK35698.1"/>
    </source>
</evidence>
<keyword evidence="5" id="KW-1185">Reference proteome</keyword>
<feature type="domain" description="Ig-like" evidence="3">
    <location>
        <begin position="78"/>
        <end position="185"/>
    </location>
</feature>
<gene>
    <name evidence="4" type="ORF">BSL78_27469</name>
</gene>
<evidence type="ECO:0000259" key="3">
    <source>
        <dbReference type="PROSITE" id="PS50835"/>
    </source>
</evidence>
<sequence>MFSIVRYTMQVTNPNIEVTLVDSQDRPIRMHGIGNFNPTEGFTVDPYTQLEGPVWCSGSLATVTRSQFFHIERDCDQPALVPEISSDTFEVLEGYEGFHLHCSVETQADQTVTLTWDFPAETAPERNLDFYRINNDQEVVDSSTDGMIRHHSHFVLSTASLFDNGSYSCGAVTDYGTNWALVNITVLGSSELVSVGPPTLLPAEPSITLSANDSLRLECHGGFALEWKFPTAVTSRVQETWHICGRCNVHERHQSTIVVENPQEADSGLFKCIYSKHLEHQNNATMTSISVVVDIPESVN</sequence>
<proteinExistence type="predicted"/>
<dbReference type="AlphaFoldDB" id="A0A2G8JIY1"/>
<dbReference type="InterPro" id="IPR036179">
    <property type="entry name" value="Ig-like_dom_sf"/>
</dbReference>
<evidence type="ECO:0000313" key="5">
    <source>
        <dbReference type="Proteomes" id="UP000230750"/>
    </source>
</evidence>
<comment type="caution">
    <text evidence="4">The sequence shown here is derived from an EMBL/GenBank/DDBJ whole genome shotgun (WGS) entry which is preliminary data.</text>
</comment>
<dbReference type="Proteomes" id="UP000230750">
    <property type="component" value="Unassembled WGS sequence"/>
</dbReference>
<dbReference type="InterPro" id="IPR007110">
    <property type="entry name" value="Ig-like_dom"/>
</dbReference>
<accession>A0A2G8JIY1</accession>
<reference evidence="4 5" key="1">
    <citation type="journal article" date="2017" name="PLoS Biol.">
        <title>The sea cucumber genome provides insights into morphological evolution and visceral regeneration.</title>
        <authorList>
            <person name="Zhang X."/>
            <person name="Sun L."/>
            <person name="Yuan J."/>
            <person name="Sun Y."/>
            <person name="Gao Y."/>
            <person name="Zhang L."/>
            <person name="Li S."/>
            <person name="Dai H."/>
            <person name="Hamel J.F."/>
            <person name="Liu C."/>
            <person name="Yu Y."/>
            <person name="Liu S."/>
            <person name="Lin W."/>
            <person name="Guo K."/>
            <person name="Jin S."/>
            <person name="Xu P."/>
            <person name="Storey K.B."/>
            <person name="Huan P."/>
            <person name="Zhang T."/>
            <person name="Zhou Y."/>
            <person name="Zhang J."/>
            <person name="Lin C."/>
            <person name="Li X."/>
            <person name="Xing L."/>
            <person name="Huo D."/>
            <person name="Sun M."/>
            <person name="Wang L."/>
            <person name="Mercier A."/>
            <person name="Li F."/>
            <person name="Yang H."/>
            <person name="Xiang J."/>
        </authorList>
    </citation>
    <scope>NUCLEOTIDE SEQUENCE [LARGE SCALE GENOMIC DNA]</scope>
    <source>
        <strain evidence="4">Shaxun</strain>
        <tissue evidence="4">Muscle</tissue>
    </source>
</reference>
<dbReference type="InterPro" id="IPR003599">
    <property type="entry name" value="Ig_sub"/>
</dbReference>
<dbReference type="Gene3D" id="2.60.40.10">
    <property type="entry name" value="Immunoglobulins"/>
    <property type="match status" value="2"/>
</dbReference>
<keyword evidence="4" id="KW-0675">Receptor</keyword>
<dbReference type="PANTHER" id="PTHR15360">
    <property type="entry name" value="PLATELET-DERIVED GROWTH FACTOR RECEPTOR LIKE"/>
    <property type="match status" value="1"/>
</dbReference>
<dbReference type="SMART" id="SM00409">
    <property type="entry name" value="IG"/>
    <property type="match status" value="2"/>
</dbReference>
<dbReference type="PANTHER" id="PTHR15360:SF4">
    <property type="entry name" value="PROTEIN KINASE DOMAIN-CONTAINING PROTEIN"/>
    <property type="match status" value="1"/>
</dbReference>
<feature type="domain" description="Ig-like" evidence="3">
    <location>
        <begin position="198"/>
        <end position="290"/>
    </location>
</feature>
<evidence type="ECO:0000256" key="1">
    <source>
        <dbReference type="ARBA" id="ARBA00011360"/>
    </source>
</evidence>
<name>A0A2G8JIY1_STIJA</name>